<dbReference type="GO" id="GO:0008843">
    <property type="term" value="F:endochitinase activity"/>
    <property type="evidence" value="ECO:0007669"/>
    <property type="project" value="UniProtKB-EC"/>
</dbReference>
<dbReference type="InterPro" id="IPR013151">
    <property type="entry name" value="Immunoglobulin_dom"/>
</dbReference>
<dbReference type="SUPFAM" id="SSF48726">
    <property type="entry name" value="Immunoglobulin"/>
    <property type="match status" value="2"/>
</dbReference>
<dbReference type="Gene3D" id="2.170.140.10">
    <property type="entry name" value="Chitin binding domain"/>
    <property type="match status" value="1"/>
</dbReference>
<name>H2XPD4_CIOIN</name>
<dbReference type="PANTHER" id="PTHR23301:SF0">
    <property type="entry name" value="CHITIN-BINDING TYPE-2 DOMAIN-CONTAINING PROTEIN-RELATED"/>
    <property type="match status" value="1"/>
</dbReference>
<evidence type="ECO:0000256" key="3">
    <source>
        <dbReference type="ARBA" id="ARBA00022669"/>
    </source>
</evidence>
<feature type="domain" description="Ig-like" evidence="9">
    <location>
        <begin position="9"/>
        <end position="111"/>
    </location>
</feature>
<feature type="domain" description="Chitin-binding type-2" evidence="10">
    <location>
        <begin position="263"/>
        <end position="324"/>
    </location>
</feature>
<keyword evidence="3" id="KW-0147">Chitin-binding</keyword>
<dbReference type="Ensembl" id="ENSCINT00000036939.1">
    <property type="protein sequence ID" value="ENSCINP00000031517.1"/>
    <property type="gene ID" value="ENSCING00000020063.1"/>
</dbReference>
<evidence type="ECO:0000313" key="12">
    <source>
        <dbReference type="Proteomes" id="UP000008144"/>
    </source>
</evidence>
<evidence type="ECO:0000259" key="10">
    <source>
        <dbReference type="PROSITE" id="PS50940"/>
    </source>
</evidence>
<evidence type="ECO:0000256" key="1">
    <source>
        <dbReference type="ARBA" id="ARBA00000822"/>
    </source>
</evidence>
<keyword evidence="8" id="KW-0325">Glycoprotein</keyword>
<keyword evidence="6" id="KW-0624">Polysaccharide degradation</keyword>
<gene>
    <name evidence="11" type="primary">LOC101242069</name>
</gene>
<organism evidence="11 12">
    <name type="scientific">Ciona intestinalis</name>
    <name type="common">Transparent sea squirt</name>
    <name type="synonym">Ascidia intestinalis</name>
    <dbReference type="NCBI Taxonomy" id="7719"/>
    <lineage>
        <taxon>Eukaryota</taxon>
        <taxon>Metazoa</taxon>
        <taxon>Chordata</taxon>
        <taxon>Tunicata</taxon>
        <taxon>Ascidiacea</taxon>
        <taxon>Phlebobranchia</taxon>
        <taxon>Cionidae</taxon>
        <taxon>Ciona</taxon>
    </lineage>
</organism>
<dbReference type="CDD" id="cd20963">
    <property type="entry name" value="IgV_VCBP"/>
    <property type="match status" value="1"/>
</dbReference>
<dbReference type="GO" id="GO:0008061">
    <property type="term" value="F:chitin binding"/>
    <property type="evidence" value="ECO:0007669"/>
    <property type="project" value="UniProtKB-KW"/>
</dbReference>
<dbReference type="InterPro" id="IPR051940">
    <property type="entry name" value="Chitin_bind-dev_reg"/>
</dbReference>
<dbReference type="AlphaFoldDB" id="H2XPD4"/>
<evidence type="ECO:0000256" key="5">
    <source>
        <dbReference type="ARBA" id="ARBA00022737"/>
    </source>
</evidence>
<keyword evidence="6" id="KW-0146">Chitin degradation</keyword>
<reference evidence="11" key="3">
    <citation type="submission" date="2025-08" db="UniProtKB">
        <authorList>
            <consortium name="Ensembl"/>
        </authorList>
    </citation>
    <scope>IDENTIFICATION</scope>
</reference>
<keyword evidence="12" id="KW-1185">Reference proteome</keyword>
<dbReference type="Pfam" id="PF00047">
    <property type="entry name" value="ig"/>
    <property type="match status" value="1"/>
</dbReference>
<dbReference type="Pfam" id="PF07686">
    <property type="entry name" value="V-set"/>
    <property type="match status" value="1"/>
</dbReference>
<dbReference type="GO" id="GO:0006032">
    <property type="term" value="P:chitin catabolic process"/>
    <property type="evidence" value="ECO:0007669"/>
    <property type="project" value="UniProtKB-KW"/>
</dbReference>
<dbReference type="EMBL" id="EAAA01000680">
    <property type="status" value="NOT_ANNOTATED_CDS"/>
    <property type="molecule type" value="Genomic_DNA"/>
</dbReference>
<dbReference type="Gene3D" id="2.60.40.10">
    <property type="entry name" value="Immunoglobulins"/>
    <property type="match status" value="2"/>
</dbReference>
<dbReference type="EC" id="3.2.1.14" evidence="2"/>
<dbReference type="PROSITE" id="PS50940">
    <property type="entry name" value="CHIT_BIND_II"/>
    <property type="match status" value="1"/>
</dbReference>
<dbReference type="Proteomes" id="UP000008144">
    <property type="component" value="Chromosome 11"/>
</dbReference>
<protein>
    <recommendedName>
        <fullName evidence="2">chitinase</fullName>
        <ecNumber evidence="2">3.2.1.14</ecNumber>
    </recommendedName>
</protein>
<evidence type="ECO:0000256" key="4">
    <source>
        <dbReference type="ARBA" id="ARBA00022729"/>
    </source>
</evidence>
<dbReference type="Pfam" id="PF01607">
    <property type="entry name" value="CBM_14"/>
    <property type="match status" value="1"/>
</dbReference>
<dbReference type="SMART" id="SM00494">
    <property type="entry name" value="ChtBD2"/>
    <property type="match status" value="1"/>
</dbReference>
<keyword evidence="6" id="KW-0119">Carbohydrate metabolism</keyword>
<dbReference type="HOGENOM" id="CLU_846024_0_0_1"/>
<evidence type="ECO:0000256" key="2">
    <source>
        <dbReference type="ARBA" id="ARBA00012729"/>
    </source>
</evidence>
<proteinExistence type="predicted"/>
<reference evidence="12" key="1">
    <citation type="journal article" date="2002" name="Science">
        <title>The draft genome of Ciona intestinalis: insights into chordate and vertebrate origins.</title>
        <authorList>
            <person name="Dehal P."/>
            <person name="Satou Y."/>
            <person name="Campbell R.K."/>
            <person name="Chapman J."/>
            <person name="Degnan B."/>
            <person name="De Tomaso A."/>
            <person name="Davidson B."/>
            <person name="Di Gregorio A."/>
            <person name="Gelpke M."/>
            <person name="Goodstein D.M."/>
            <person name="Harafuji N."/>
            <person name="Hastings K.E."/>
            <person name="Ho I."/>
            <person name="Hotta K."/>
            <person name="Huang W."/>
            <person name="Kawashima T."/>
            <person name="Lemaire P."/>
            <person name="Martinez D."/>
            <person name="Meinertzhagen I.A."/>
            <person name="Necula S."/>
            <person name="Nonaka M."/>
            <person name="Putnam N."/>
            <person name="Rash S."/>
            <person name="Saiga H."/>
            <person name="Satake M."/>
            <person name="Terry A."/>
            <person name="Yamada L."/>
            <person name="Wang H.G."/>
            <person name="Awazu S."/>
            <person name="Azumi K."/>
            <person name="Boore J."/>
            <person name="Branno M."/>
            <person name="Chin-Bow S."/>
            <person name="DeSantis R."/>
            <person name="Doyle S."/>
            <person name="Francino P."/>
            <person name="Keys D.N."/>
            <person name="Haga S."/>
            <person name="Hayashi H."/>
            <person name="Hino K."/>
            <person name="Imai K.S."/>
            <person name="Inaba K."/>
            <person name="Kano S."/>
            <person name="Kobayashi K."/>
            <person name="Kobayashi M."/>
            <person name="Lee B.I."/>
            <person name="Makabe K.W."/>
            <person name="Manohar C."/>
            <person name="Matassi G."/>
            <person name="Medina M."/>
            <person name="Mochizuki Y."/>
            <person name="Mount S."/>
            <person name="Morishita T."/>
            <person name="Miura S."/>
            <person name="Nakayama A."/>
            <person name="Nishizaka S."/>
            <person name="Nomoto H."/>
            <person name="Ohta F."/>
            <person name="Oishi K."/>
            <person name="Rigoutsos I."/>
            <person name="Sano M."/>
            <person name="Sasaki A."/>
            <person name="Sasakura Y."/>
            <person name="Shoguchi E."/>
            <person name="Shin-i T."/>
            <person name="Spagnuolo A."/>
            <person name="Stainier D."/>
            <person name="Suzuki M.M."/>
            <person name="Tassy O."/>
            <person name="Takatori N."/>
            <person name="Tokuoka M."/>
            <person name="Yagi K."/>
            <person name="Yoshizaki F."/>
            <person name="Wada S."/>
            <person name="Zhang C."/>
            <person name="Hyatt P.D."/>
            <person name="Larimer F."/>
            <person name="Detter C."/>
            <person name="Doggett N."/>
            <person name="Glavina T."/>
            <person name="Hawkins T."/>
            <person name="Richardson P."/>
            <person name="Lucas S."/>
            <person name="Kohara Y."/>
            <person name="Levine M."/>
            <person name="Satoh N."/>
            <person name="Rokhsar D.S."/>
        </authorList>
    </citation>
    <scope>NUCLEOTIDE SEQUENCE [LARGE SCALE GENOMIC DNA]</scope>
</reference>
<dbReference type="SUPFAM" id="SSF57625">
    <property type="entry name" value="Invertebrate chitin-binding proteins"/>
    <property type="match status" value="1"/>
</dbReference>
<keyword evidence="7" id="KW-1015">Disulfide bond</keyword>
<dbReference type="InParanoid" id="H2XPD4"/>
<comment type="catalytic activity">
    <reaction evidence="1">
        <text>Random endo-hydrolysis of N-acetyl-beta-D-glucosaminide (1-&gt;4)-beta-linkages in chitin and chitodextrins.</text>
        <dbReference type="EC" id="3.2.1.14"/>
    </reaction>
</comment>
<evidence type="ECO:0000256" key="7">
    <source>
        <dbReference type="ARBA" id="ARBA00023157"/>
    </source>
</evidence>
<dbReference type="InterPro" id="IPR036179">
    <property type="entry name" value="Ig-like_dom_sf"/>
</dbReference>
<dbReference type="PANTHER" id="PTHR23301">
    <property type="entry name" value="CHITIN BINDING PERITROPHIN-A"/>
    <property type="match status" value="1"/>
</dbReference>
<dbReference type="InterPro" id="IPR013783">
    <property type="entry name" value="Ig-like_fold"/>
</dbReference>
<dbReference type="InterPro" id="IPR036508">
    <property type="entry name" value="Chitin-bd_dom_sf"/>
</dbReference>
<evidence type="ECO:0000313" key="11">
    <source>
        <dbReference type="Ensembl" id="ENSCINP00000031517.1"/>
    </source>
</evidence>
<dbReference type="InterPro" id="IPR003599">
    <property type="entry name" value="Ig_sub"/>
</dbReference>
<keyword evidence="5" id="KW-0677">Repeat</keyword>
<dbReference type="GeneTree" id="ENSGT00390000002043"/>
<keyword evidence="4" id="KW-0732">Signal</keyword>
<dbReference type="InterPro" id="IPR013106">
    <property type="entry name" value="Ig_V-set"/>
</dbReference>
<dbReference type="InterPro" id="IPR002557">
    <property type="entry name" value="Chitin-bd_dom"/>
</dbReference>
<dbReference type="PROSITE" id="PS50835">
    <property type="entry name" value="IG_LIKE"/>
    <property type="match status" value="2"/>
</dbReference>
<dbReference type="SMART" id="SM00409">
    <property type="entry name" value="IG"/>
    <property type="match status" value="2"/>
</dbReference>
<dbReference type="OMA" id="AQWSIRT"/>
<reference evidence="11" key="4">
    <citation type="submission" date="2025-09" db="UniProtKB">
        <authorList>
            <consortium name="Ensembl"/>
        </authorList>
    </citation>
    <scope>IDENTIFICATION</scope>
</reference>
<evidence type="ECO:0000256" key="8">
    <source>
        <dbReference type="ARBA" id="ARBA00023180"/>
    </source>
</evidence>
<feature type="domain" description="Ig-like" evidence="9">
    <location>
        <begin position="136"/>
        <end position="255"/>
    </location>
</feature>
<evidence type="ECO:0000259" key="9">
    <source>
        <dbReference type="PROSITE" id="PS50835"/>
    </source>
</evidence>
<dbReference type="InterPro" id="IPR007110">
    <property type="entry name" value="Ig-like_dom"/>
</dbReference>
<evidence type="ECO:0000256" key="6">
    <source>
        <dbReference type="ARBA" id="ARBA00023024"/>
    </source>
</evidence>
<sequence>GEYNGGIVTTVTVNSYARTVASGSHTTLPCSFTMSDQSQPPIIYWIKGISVDDPDAEVIFKGFKYWNETLGENRQFFGDYEGRATVADLEQPSIQINDLTANDEGRYWCMVAEWSGRQQEGTDADGMALMIDGSKSYVISYQTGASVAVDVGDSTLIECSYTGSVNVVTWYEGPFHLPDSENFTHTEIGTYTKVGTRYLSTSTVVMEPGFNNMGINYYDSLIISAATKENSGRYWCEVSRSSAANPELQTDRSSTLLSVNSPPFECEGNAPGLYPDPDDCSMYYECVSGNPITYHRSCGYDGLVFDEANGYCDWAANVAPPCGTASN</sequence>
<reference evidence="11" key="2">
    <citation type="journal article" date="2008" name="Genome Biol.">
        <title>Improved genome assembly and evidence-based global gene model set for the chordate Ciona intestinalis: new insight into intron and operon populations.</title>
        <authorList>
            <person name="Satou Y."/>
            <person name="Mineta K."/>
            <person name="Ogasawara M."/>
            <person name="Sasakura Y."/>
            <person name="Shoguchi E."/>
            <person name="Ueno K."/>
            <person name="Yamada L."/>
            <person name="Matsumoto J."/>
            <person name="Wasserscheid J."/>
            <person name="Dewar K."/>
            <person name="Wiley G.B."/>
            <person name="Macmil S.L."/>
            <person name="Roe B.A."/>
            <person name="Zeller R.W."/>
            <person name="Hastings K.E."/>
            <person name="Lemaire P."/>
            <person name="Lindquist E."/>
            <person name="Endo T."/>
            <person name="Hotta K."/>
            <person name="Inaba K."/>
        </authorList>
    </citation>
    <scope>NUCLEOTIDE SEQUENCE [LARGE SCALE GENOMIC DNA]</scope>
    <source>
        <strain evidence="11">wild type</strain>
    </source>
</reference>
<accession>H2XPD4</accession>
<dbReference type="GO" id="GO:0005576">
    <property type="term" value="C:extracellular region"/>
    <property type="evidence" value="ECO:0007669"/>
    <property type="project" value="InterPro"/>
</dbReference>